<protein>
    <submittedName>
        <fullName evidence="6">Ergothioneine biosynthesis protein EgtB</fullName>
    </submittedName>
</protein>
<dbReference type="InterPro" id="IPR051043">
    <property type="entry name" value="Sulfatase_Mod_Factor_Kinase"/>
</dbReference>
<evidence type="ECO:0000313" key="7">
    <source>
        <dbReference type="Proteomes" id="UP000749010"/>
    </source>
</evidence>
<dbReference type="Pfam" id="PF12867">
    <property type="entry name" value="DinB_2"/>
    <property type="match status" value="1"/>
</dbReference>
<name>A0ABX1U2X7_9PROT</name>
<dbReference type="InterPro" id="IPR034660">
    <property type="entry name" value="DinB/YfiT-like"/>
</dbReference>
<keyword evidence="1" id="KW-0560">Oxidoreductase</keyword>
<dbReference type="InterPro" id="IPR016187">
    <property type="entry name" value="CTDL_fold"/>
</dbReference>
<comment type="caution">
    <text evidence="6">The sequence shown here is derived from an EMBL/GenBank/DDBJ whole genome shotgun (WGS) entry which is preliminary data.</text>
</comment>
<comment type="pathway">
    <text evidence="3">Amino-acid biosynthesis; ergothioneine biosynthesis.</text>
</comment>
<dbReference type="Gene3D" id="3.90.1580.10">
    <property type="entry name" value="paralog of FGE (formylglycine-generating enzyme)"/>
    <property type="match status" value="2"/>
</dbReference>
<evidence type="ECO:0000259" key="5">
    <source>
        <dbReference type="Pfam" id="PF12867"/>
    </source>
</evidence>
<reference evidence="6 7" key="1">
    <citation type="submission" date="2019-03" db="EMBL/GenBank/DDBJ databases">
        <title>Metabolic reconstructions from genomes of highly enriched 'Candidatus Accumulibacter' and 'Candidatus Competibacter' bioreactor populations.</title>
        <authorList>
            <person name="Annavajhala M.K."/>
            <person name="Welles L."/>
            <person name="Abbas B."/>
            <person name="Sorokin D."/>
            <person name="Park H."/>
            <person name="Van Loosdrecht M."/>
            <person name="Chandran K."/>
        </authorList>
    </citation>
    <scope>NUCLEOTIDE SEQUENCE [LARGE SCALE GENOMIC DNA]</scope>
    <source>
        <strain evidence="6 7">SBR_S</strain>
    </source>
</reference>
<evidence type="ECO:0000256" key="1">
    <source>
        <dbReference type="ARBA" id="ARBA00023002"/>
    </source>
</evidence>
<dbReference type="NCBIfam" id="TIGR04373">
    <property type="entry name" value="egtB_X_signatur"/>
    <property type="match status" value="1"/>
</dbReference>
<keyword evidence="2" id="KW-0408">Iron</keyword>
<keyword evidence="7" id="KW-1185">Reference proteome</keyword>
<dbReference type="SUPFAM" id="SSF56436">
    <property type="entry name" value="C-type lectin-like"/>
    <property type="match status" value="1"/>
</dbReference>
<dbReference type="InterPro" id="IPR042095">
    <property type="entry name" value="SUMF_sf"/>
</dbReference>
<organism evidence="6 7">
    <name type="scientific">Candidatus Accumulibacter phosphatis</name>
    <dbReference type="NCBI Taxonomy" id="327160"/>
    <lineage>
        <taxon>Bacteria</taxon>
        <taxon>Pseudomonadati</taxon>
        <taxon>Pseudomonadota</taxon>
        <taxon>Betaproteobacteria</taxon>
        <taxon>Candidatus Accumulibacter</taxon>
    </lineage>
</organism>
<dbReference type="RefSeq" id="WP_169067923.1">
    <property type="nucleotide sequence ID" value="NZ_SPMY01000056.1"/>
</dbReference>
<sequence>MTKPARQWAAAHAAREGGRQVLIAALQAARQRTLALLTAYEQALGPALRVPFSPQLNPPLWEVGHIGWFQDYWIARNAQRTLGELADPDALRAAGRLPEADALYNSSIVEHSTRWQLPLPDLTATRAYLEASLAETLALLAQTVATPADLYFFRLVLFHEQMHAEAATYMAQALDIALPIALQSLLPELPANMRAATGRQTKVASLKLPGGEWLLGYDQPGFAFDNELSAHPIALPAFAIDSTPVSWERYLPFVTANGYQQARYWSSAGWRWREAAGIDAPRYLRQSGGQWQQRRFGQWQPLPIAAAAVHLSWFEADAWCRWAGRRLPTEGEWECTALAALAAPPALATPNDASDQCYEWGQLWEWTASRFLPYPAFRAHPYRDYSAPWFDSRYVLRGASQATALEIRHPRYRNYFTPERNDIFSGFRSCTIAG</sequence>
<dbReference type="PANTHER" id="PTHR23150">
    <property type="entry name" value="SULFATASE MODIFYING FACTOR 1, 2"/>
    <property type="match status" value="1"/>
</dbReference>
<proteinExistence type="predicted"/>
<evidence type="ECO:0000259" key="4">
    <source>
        <dbReference type="Pfam" id="PF03781"/>
    </source>
</evidence>
<evidence type="ECO:0000313" key="6">
    <source>
        <dbReference type="EMBL" id="NMQ29464.1"/>
    </source>
</evidence>
<feature type="domain" description="Sulfatase-modifying factor enzyme-like" evidence="4">
    <location>
        <begin position="205"/>
        <end position="340"/>
    </location>
</feature>
<dbReference type="Pfam" id="PF03781">
    <property type="entry name" value="FGE-sulfatase"/>
    <property type="match status" value="1"/>
</dbReference>
<dbReference type="NCBIfam" id="NF041186">
    <property type="entry name" value="SenA"/>
    <property type="match status" value="1"/>
</dbReference>
<dbReference type="InterPro" id="IPR024775">
    <property type="entry name" value="DinB-like"/>
</dbReference>
<evidence type="ECO:0000256" key="2">
    <source>
        <dbReference type="ARBA" id="ARBA00023004"/>
    </source>
</evidence>
<dbReference type="InterPro" id="IPR030809">
    <property type="entry name" value="EgtB_signatur"/>
</dbReference>
<dbReference type="EMBL" id="SPMY01000056">
    <property type="protein sequence ID" value="NMQ29464.1"/>
    <property type="molecule type" value="Genomic_DNA"/>
</dbReference>
<gene>
    <name evidence="6" type="primary">egtB</name>
    <name evidence="6" type="ORF">E4Q23_17845</name>
</gene>
<accession>A0ABX1U2X7</accession>
<feature type="domain" description="DinB-like" evidence="5">
    <location>
        <begin position="25"/>
        <end position="165"/>
    </location>
</feature>
<dbReference type="SUPFAM" id="SSF109854">
    <property type="entry name" value="DinB/YfiT-like putative metalloenzymes"/>
    <property type="match status" value="1"/>
</dbReference>
<evidence type="ECO:0000256" key="3">
    <source>
        <dbReference type="ARBA" id="ARBA00037882"/>
    </source>
</evidence>
<dbReference type="InterPro" id="IPR005532">
    <property type="entry name" value="SUMF_dom"/>
</dbReference>
<dbReference type="Proteomes" id="UP000749010">
    <property type="component" value="Unassembled WGS sequence"/>
</dbReference>